<feature type="domain" description="CN hydrolase" evidence="1">
    <location>
        <begin position="129"/>
        <end position="181"/>
    </location>
</feature>
<dbReference type="SUPFAM" id="SSF56317">
    <property type="entry name" value="Carbon-nitrogen hydrolase"/>
    <property type="match status" value="1"/>
</dbReference>
<dbReference type="InterPro" id="IPR036526">
    <property type="entry name" value="C-N_Hydrolase_sf"/>
</dbReference>
<dbReference type="Gene3D" id="3.60.110.10">
    <property type="entry name" value="Carbon-nitrogen hydrolase"/>
    <property type="match status" value="1"/>
</dbReference>
<dbReference type="AlphaFoldDB" id="E2A5C2"/>
<evidence type="ECO:0000313" key="2">
    <source>
        <dbReference type="EMBL" id="EFN71367.1"/>
    </source>
</evidence>
<accession>E2A5C2</accession>
<dbReference type="EMBL" id="GL436916">
    <property type="protein sequence ID" value="EFN71367.1"/>
    <property type="molecule type" value="Genomic_DNA"/>
</dbReference>
<proteinExistence type="predicted"/>
<sequence length="181" mass="20541">MNRHPREIMLLVQLFQEACSSFCFTEKRKEHQAPFVGYKHPVQRFHKTAHMVHTLSCTHTGVDYAQIVIAIGFLINSVHWNVEDSPARCVNIEFYIAFYLGNIVRIRGTALSHGESRIYGSGRETKPTLRLALVQLSVGDDKPVNVSRAATFIERAKQERADIVALPECFNSPYGTCNYPM</sequence>
<dbReference type="InterPro" id="IPR003010">
    <property type="entry name" value="C-N_Hydrolase"/>
</dbReference>
<reference evidence="2 3" key="1">
    <citation type="journal article" date="2010" name="Science">
        <title>Genomic comparison of the ants Camponotus floridanus and Harpegnathos saltator.</title>
        <authorList>
            <person name="Bonasio R."/>
            <person name="Zhang G."/>
            <person name="Ye C."/>
            <person name="Mutti N.S."/>
            <person name="Fang X."/>
            <person name="Qin N."/>
            <person name="Donahue G."/>
            <person name="Yang P."/>
            <person name="Li Q."/>
            <person name="Li C."/>
            <person name="Zhang P."/>
            <person name="Huang Z."/>
            <person name="Berger S.L."/>
            <person name="Reinberg D."/>
            <person name="Wang J."/>
            <person name="Liebig J."/>
        </authorList>
    </citation>
    <scope>NUCLEOTIDE SEQUENCE [LARGE SCALE GENOMIC DNA]</scope>
    <source>
        <strain evidence="3">C129</strain>
    </source>
</reference>
<evidence type="ECO:0000259" key="1">
    <source>
        <dbReference type="PROSITE" id="PS50263"/>
    </source>
</evidence>
<evidence type="ECO:0000313" key="3">
    <source>
        <dbReference type="Proteomes" id="UP000000311"/>
    </source>
</evidence>
<dbReference type="OrthoDB" id="10250282at2759"/>
<organism evidence="3">
    <name type="scientific">Camponotus floridanus</name>
    <name type="common">Florida carpenter ant</name>
    <dbReference type="NCBI Taxonomy" id="104421"/>
    <lineage>
        <taxon>Eukaryota</taxon>
        <taxon>Metazoa</taxon>
        <taxon>Ecdysozoa</taxon>
        <taxon>Arthropoda</taxon>
        <taxon>Hexapoda</taxon>
        <taxon>Insecta</taxon>
        <taxon>Pterygota</taxon>
        <taxon>Neoptera</taxon>
        <taxon>Endopterygota</taxon>
        <taxon>Hymenoptera</taxon>
        <taxon>Apocrita</taxon>
        <taxon>Aculeata</taxon>
        <taxon>Formicoidea</taxon>
        <taxon>Formicidae</taxon>
        <taxon>Formicinae</taxon>
        <taxon>Camponotus</taxon>
    </lineage>
</organism>
<gene>
    <name evidence="2" type="ORF">EAG_04033</name>
</gene>
<dbReference type="PROSITE" id="PS50263">
    <property type="entry name" value="CN_HYDROLASE"/>
    <property type="match status" value="1"/>
</dbReference>
<protein>
    <submittedName>
        <fullName evidence="2">Nitrilase-like protein 2</fullName>
    </submittedName>
</protein>
<keyword evidence="3" id="KW-1185">Reference proteome</keyword>
<dbReference type="InParanoid" id="E2A5C2"/>
<name>E2A5C2_CAMFO</name>
<dbReference type="STRING" id="104421.E2A5C2"/>
<dbReference type="Pfam" id="PF00795">
    <property type="entry name" value="CN_hydrolase"/>
    <property type="match status" value="1"/>
</dbReference>
<dbReference type="Proteomes" id="UP000000311">
    <property type="component" value="Unassembled WGS sequence"/>
</dbReference>